<dbReference type="Proteomes" id="UP000326505">
    <property type="component" value="Chromosome"/>
</dbReference>
<gene>
    <name evidence="4" type="ORF">CP982_07485</name>
    <name evidence="3" type="ORF">FHS40_007441</name>
</gene>
<dbReference type="KEGG" id="sspb:CP982_07485"/>
<proteinExistence type="predicted"/>
<protein>
    <submittedName>
        <fullName evidence="4">Uncharacterized protein</fullName>
    </submittedName>
</protein>
<keyword evidence="2" id="KW-0812">Transmembrane</keyword>
<organism evidence="4 5">
    <name type="scientific">Streptomyces spectabilis</name>
    <dbReference type="NCBI Taxonomy" id="68270"/>
    <lineage>
        <taxon>Bacteria</taxon>
        <taxon>Bacillati</taxon>
        <taxon>Actinomycetota</taxon>
        <taxon>Actinomycetes</taxon>
        <taxon>Kitasatosporales</taxon>
        <taxon>Streptomycetaceae</taxon>
        <taxon>Streptomyces</taxon>
    </lineage>
</organism>
<dbReference type="AlphaFoldDB" id="A0A5P2X4E3"/>
<reference evidence="3 6" key="2">
    <citation type="submission" date="2020-08" db="EMBL/GenBank/DDBJ databases">
        <title>Genomic Encyclopedia of Type Strains, Phase III (KMG-III): the genomes of soil and plant-associated and newly described type strains.</title>
        <authorList>
            <person name="Whitman W."/>
        </authorList>
    </citation>
    <scope>NUCLEOTIDE SEQUENCE [LARGE SCALE GENOMIC DNA]</scope>
    <source>
        <strain evidence="3 6">CECT 3146</strain>
    </source>
</reference>
<evidence type="ECO:0000313" key="6">
    <source>
        <dbReference type="Proteomes" id="UP000549009"/>
    </source>
</evidence>
<keyword evidence="2" id="KW-0472">Membrane</keyword>
<feature type="region of interest" description="Disordered" evidence="1">
    <location>
        <begin position="1"/>
        <end position="22"/>
    </location>
</feature>
<name>A0A5P2X4E3_STRST</name>
<dbReference type="EMBL" id="CP023690">
    <property type="protein sequence ID" value="QEV58574.1"/>
    <property type="molecule type" value="Genomic_DNA"/>
</dbReference>
<sequence length="163" mass="17215">MEPLPGRPPLDHPAVAQRNLSPATQEILDDIESIDWKVPTSHRDTSPVPTVGDAQPVAQPGRPPMSQKATDGSALMLAGSVLIVATGGAASLVLWASGQANPVVIGIVCAAPPAAFHSLKGLAKIFSRTGPRELHQTYNAPVHQINSTVTTHNRWWGRSSTNL</sequence>
<evidence type="ECO:0000313" key="5">
    <source>
        <dbReference type="Proteomes" id="UP000326505"/>
    </source>
</evidence>
<feature type="transmembrane region" description="Helical" evidence="2">
    <location>
        <begin position="74"/>
        <end position="97"/>
    </location>
</feature>
<evidence type="ECO:0000313" key="4">
    <source>
        <dbReference type="EMBL" id="QEV58574.1"/>
    </source>
</evidence>
<keyword evidence="6" id="KW-1185">Reference proteome</keyword>
<accession>A0A5P2X4E3</accession>
<evidence type="ECO:0000256" key="1">
    <source>
        <dbReference type="SAM" id="MobiDB-lite"/>
    </source>
</evidence>
<reference evidence="4 5" key="1">
    <citation type="submission" date="2017-09" db="EMBL/GenBank/DDBJ databases">
        <authorList>
            <person name="Lee N."/>
            <person name="Cho B.-K."/>
        </authorList>
    </citation>
    <scope>NUCLEOTIDE SEQUENCE [LARGE SCALE GENOMIC DNA]</scope>
    <source>
        <strain evidence="4 5">ATCC 27465</strain>
    </source>
</reference>
<evidence type="ECO:0000256" key="2">
    <source>
        <dbReference type="SAM" id="Phobius"/>
    </source>
</evidence>
<dbReference type="RefSeq" id="WP_150509777.1">
    <property type="nucleotide sequence ID" value="NZ_BMSQ01000020.1"/>
</dbReference>
<dbReference type="OrthoDB" id="4158356at2"/>
<feature type="region of interest" description="Disordered" evidence="1">
    <location>
        <begin position="34"/>
        <end position="70"/>
    </location>
</feature>
<evidence type="ECO:0000313" key="3">
    <source>
        <dbReference type="EMBL" id="MBB5108320.1"/>
    </source>
</evidence>
<dbReference type="Proteomes" id="UP000549009">
    <property type="component" value="Unassembled WGS sequence"/>
</dbReference>
<dbReference type="EMBL" id="JACHJD010000018">
    <property type="protein sequence ID" value="MBB5108320.1"/>
    <property type="molecule type" value="Genomic_DNA"/>
</dbReference>
<keyword evidence="2" id="KW-1133">Transmembrane helix</keyword>